<organism evidence="3 4">
    <name type="scientific">Basidiobolus ranarum</name>
    <dbReference type="NCBI Taxonomy" id="34480"/>
    <lineage>
        <taxon>Eukaryota</taxon>
        <taxon>Fungi</taxon>
        <taxon>Fungi incertae sedis</taxon>
        <taxon>Zoopagomycota</taxon>
        <taxon>Entomophthoromycotina</taxon>
        <taxon>Basidiobolomycetes</taxon>
        <taxon>Basidiobolales</taxon>
        <taxon>Basidiobolaceae</taxon>
        <taxon>Basidiobolus</taxon>
    </lineage>
</organism>
<gene>
    <name evidence="3" type="ORF">K7432_012517</name>
</gene>
<evidence type="ECO:0000256" key="1">
    <source>
        <dbReference type="SAM" id="SignalP"/>
    </source>
</evidence>
<keyword evidence="1" id="KW-0732">Signal</keyword>
<sequence>MKKITILIVLCHIAALAVGKFVYTKFIQSDSHSVKPIQDADDGFITDIILSACDSTRCELPEPWYCIPLGLNIGARGKHIYLHYRKERGPQPLTNVILLKDTDKVTGGYRKLDVNVNEGTVAPKRCLVYTNDRMAGAPIQNLLVNWSYSTCLGWISYIQLQ</sequence>
<dbReference type="EMBL" id="JASJQH010001099">
    <property type="protein sequence ID" value="KAK9762081.1"/>
    <property type="molecule type" value="Genomic_DNA"/>
</dbReference>
<feature type="chain" id="PRO_5047286136" description="MABP domain-containing protein" evidence="1">
    <location>
        <begin position="20"/>
        <end position="161"/>
    </location>
</feature>
<evidence type="ECO:0000259" key="2">
    <source>
        <dbReference type="PROSITE" id="PS51498"/>
    </source>
</evidence>
<feature type="domain" description="MABP" evidence="2">
    <location>
        <begin position="42"/>
        <end position="161"/>
    </location>
</feature>
<keyword evidence="4" id="KW-1185">Reference proteome</keyword>
<dbReference type="Proteomes" id="UP001479436">
    <property type="component" value="Unassembled WGS sequence"/>
</dbReference>
<name>A0ABR2WKR9_9FUNG</name>
<accession>A0ABR2WKR9</accession>
<dbReference type="PROSITE" id="PS51498">
    <property type="entry name" value="MABP"/>
    <property type="match status" value="1"/>
</dbReference>
<protein>
    <recommendedName>
        <fullName evidence="2">MABP domain-containing protein</fullName>
    </recommendedName>
</protein>
<evidence type="ECO:0000313" key="4">
    <source>
        <dbReference type="Proteomes" id="UP001479436"/>
    </source>
</evidence>
<dbReference type="Gene3D" id="2.100.10.50">
    <property type="match status" value="1"/>
</dbReference>
<dbReference type="InterPro" id="IPR023341">
    <property type="entry name" value="MABP"/>
</dbReference>
<evidence type="ECO:0000313" key="3">
    <source>
        <dbReference type="EMBL" id="KAK9762081.1"/>
    </source>
</evidence>
<proteinExistence type="predicted"/>
<feature type="signal peptide" evidence="1">
    <location>
        <begin position="1"/>
        <end position="19"/>
    </location>
</feature>
<comment type="caution">
    <text evidence="3">The sequence shown here is derived from an EMBL/GenBank/DDBJ whole genome shotgun (WGS) entry which is preliminary data.</text>
</comment>
<reference evidence="3 4" key="1">
    <citation type="submission" date="2023-04" db="EMBL/GenBank/DDBJ databases">
        <title>Genome of Basidiobolus ranarum AG-B5.</title>
        <authorList>
            <person name="Stajich J.E."/>
            <person name="Carter-House D."/>
            <person name="Gryganskyi A."/>
        </authorList>
    </citation>
    <scope>NUCLEOTIDE SEQUENCE [LARGE SCALE GENOMIC DNA]</scope>
    <source>
        <strain evidence="3 4">AG-B5</strain>
    </source>
</reference>